<evidence type="ECO:0000313" key="2">
    <source>
        <dbReference type="Proteomes" id="UP001215280"/>
    </source>
</evidence>
<name>A0AAD7N837_9AGAR</name>
<proteinExistence type="predicted"/>
<reference evidence="1" key="1">
    <citation type="submission" date="2023-03" db="EMBL/GenBank/DDBJ databases">
        <title>Massive genome expansion in bonnet fungi (Mycena s.s.) driven by repeated elements and novel gene families across ecological guilds.</title>
        <authorList>
            <consortium name="Lawrence Berkeley National Laboratory"/>
            <person name="Harder C.B."/>
            <person name="Miyauchi S."/>
            <person name="Viragh M."/>
            <person name="Kuo A."/>
            <person name="Thoen E."/>
            <person name="Andreopoulos B."/>
            <person name="Lu D."/>
            <person name="Skrede I."/>
            <person name="Drula E."/>
            <person name="Henrissat B."/>
            <person name="Morin E."/>
            <person name="Kohler A."/>
            <person name="Barry K."/>
            <person name="LaButti K."/>
            <person name="Morin E."/>
            <person name="Salamov A."/>
            <person name="Lipzen A."/>
            <person name="Mereny Z."/>
            <person name="Hegedus B."/>
            <person name="Baldrian P."/>
            <person name="Stursova M."/>
            <person name="Weitz H."/>
            <person name="Taylor A."/>
            <person name="Grigoriev I.V."/>
            <person name="Nagy L.G."/>
            <person name="Martin F."/>
            <person name="Kauserud H."/>
        </authorList>
    </citation>
    <scope>NUCLEOTIDE SEQUENCE</scope>
    <source>
        <strain evidence="1">CBHHK188m</strain>
    </source>
</reference>
<keyword evidence="2" id="KW-1185">Reference proteome</keyword>
<dbReference type="Proteomes" id="UP001215280">
    <property type="component" value="Unassembled WGS sequence"/>
</dbReference>
<accession>A0AAD7N837</accession>
<dbReference type="AlphaFoldDB" id="A0AAD7N837"/>
<sequence length="245" mass="28232">MDMFECGGWVTIWASPEESDCFVRIHHLDCHQKYVCIDVPEDVKKFIAENAKLRAPQLWKEILKFHPRPNFTQKAVYNYWFKQQQASWQRCDDEFESAKILLQEFATDPAHELVSIPMPESNGFRALGFVFPSVLRKWDGVIREVALDSTFKTNKAGFECFALLGEVGGSGVPLGFILLKSNKPELNEKEKYLRAAIRFITVVWHIRTKQVLSDKDITEINALLAELPDDIKYQLCFCVTIKQAI</sequence>
<dbReference type="EMBL" id="JARJLG010000089">
    <property type="protein sequence ID" value="KAJ7748505.1"/>
    <property type="molecule type" value="Genomic_DNA"/>
</dbReference>
<comment type="caution">
    <text evidence="1">The sequence shown here is derived from an EMBL/GenBank/DDBJ whole genome shotgun (WGS) entry which is preliminary data.</text>
</comment>
<gene>
    <name evidence="1" type="ORF">DFH07DRAFT_747323</name>
</gene>
<protein>
    <submittedName>
        <fullName evidence="1">Uncharacterized protein</fullName>
    </submittedName>
</protein>
<organism evidence="1 2">
    <name type="scientific">Mycena maculata</name>
    <dbReference type="NCBI Taxonomy" id="230809"/>
    <lineage>
        <taxon>Eukaryota</taxon>
        <taxon>Fungi</taxon>
        <taxon>Dikarya</taxon>
        <taxon>Basidiomycota</taxon>
        <taxon>Agaricomycotina</taxon>
        <taxon>Agaricomycetes</taxon>
        <taxon>Agaricomycetidae</taxon>
        <taxon>Agaricales</taxon>
        <taxon>Marasmiineae</taxon>
        <taxon>Mycenaceae</taxon>
        <taxon>Mycena</taxon>
    </lineage>
</organism>
<evidence type="ECO:0000313" key="1">
    <source>
        <dbReference type="EMBL" id="KAJ7748505.1"/>
    </source>
</evidence>